<protein>
    <submittedName>
        <fullName evidence="2">YcaO-like family protein</fullName>
    </submittedName>
</protein>
<proteinExistence type="predicted"/>
<feature type="domain" description="YcaO" evidence="1">
    <location>
        <begin position="62"/>
        <end position="435"/>
    </location>
</feature>
<dbReference type="PANTHER" id="PTHR37809">
    <property type="entry name" value="RIBOSOMAL PROTEIN S12 METHYLTHIOTRANSFERASE ACCESSORY FACTOR YCAO"/>
    <property type="match status" value="1"/>
</dbReference>
<accession>A0ABX7M5J0</accession>
<gene>
    <name evidence="2" type="ORF">JY500_15975</name>
</gene>
<dbReference type="PANTHER" id="PTHR37809:SF1">
    <property type="entry name" value="RIBOSOMAL PROTEIN S12 METHYLTHIOTRANSFERASE ACCESSORY FACTOR YCAO"/>
    <property type="match status" value="1"/>
</dbReference>
<dbReference type="InterPro" id="IPR003776">
    <property type="entry name" value="YcaO-like_dom"/>
</dbReference>
<keyword evidence="3" id="KW-1185">Reference proteome</keyword>
<sequence>MTAPEHFIPGKDASLEASIARLQGLLAERGFRLEEHAWLNPVADCWSVHLRDADCPLLYTNGKGGSQLAARASALGEFVERASCNHFWSHYHLGETIAQHEFAHTPHERWFPLGEDESWPSGLLDAALQDFYNPDASVPASHLVEHNSGNAARGICALPHVRQRDGETLWMPVNLIGNLYVSNGLAAGNSAEEARTQALSEILERHVKFRVLREDLCLPEVPAEVLERHPRIAAGVAALRDAGFGIRVQDASLGGEFPVMAVTLLNPADHGCYASFGAHPRFEVALERALTELLQGRALDALTGFPPPAFDADEVADPSNIETHFVDSSGVVGWRLLAGTPDFDFADWDFAGSTADEFRHLCDTIHAAGHDILIADFDHLGAYACRIVVPGMSEIYPVEDLEWENNSVGNLLRPALQRLPELDEAECEALRDALESLDLADERPVAALIGLAPDVDSPWRTLRVGELKALLALAVGDTDAAAEGCAWVSQFGHLDAARARVYRALEAVLRLPPGDRYGPALDALYGREALATAEALASGKLRFFGLDVLGPNFEASATHQRLLAAYRKVWPTLR</sequence>
<dbReference type="Gene3D" id="3.30.160.660">
    <property type="match status" value="1"/>
</dbReference>
<evidence type="ECO:0000313" key="2">
    <source>
        <dbReference type="EMBL" id="QSI75964.1"/>
    </source>
</evidence>
<dbReference type="PROSITE" id="PS51664">
    <property type="entry name" value="YCAO"/>
    <property type="match status" value="1"/>
</dbReference>
<dbReference type="NCBIfam" id="TIGR00702">
    <property type="entry name" value="YcaO-type kinase domain"/>
    <property type="match status" value="1"/>
</dbReference>
<dbReference type="NCBIfam" id="NF040716">
    <property type="entry name" value="YcaO_for_S12"/>
    <property type="match status" value="1"/>
</dbReference>
<dbReference type="Pfam" id="PF02624">
    <property type="entry name" value="YcaO"/>
    <property type="match status" value="1"/>
</dbReference>
<dbReference type="EMBL" id="CP071060">
    <property type="protein sequence ID" value="QSI75964.1"/>
    <property type="molecule type" value="Genomic_DNA"/>
</dbReference>
<name>A0ABX7M5J0_9RHOO</name>
<dbReference type="InterPro" id="IPR041080">
    <property type="entry name" value="YcaO_C"/>
</dbReference>
<dbReference type="RefSeq" id="WP_206253785.1">
    <property type="nucleotide sequence ID" value="NZ_CP071060.1"/>
</dbReference>
<organism evidence="2 3">
    <name type="scientific">Niveibacterium microcysteis</name>
    <dbReference type="NCBI Taxonomy" id="2811415"/>
    <lineage>
        <taxon>Bacteria</taxon>
        <taxon>Pseudomonadati</taxon>
        <taxon>Pseudomonadota</taxon>
        <taxon>Betaproteobacteria</taxon>
        <taxon>Rhodocyclales</taxon>
        <taxon>Rhodocyclaceae</taxon>
        <taxon>Niveibacterium</taxon>
    </lineage>
</organism>
<dbReference type="Proteomes" id="UP000663570">
    <property type="component" value="Chromosome"/>
</dbReference>
<dbReference type="Pfam" id="PF18381">
    <property type="entry name" value="YcaO_C"/>
    <property type="match status" value="1"/>
</dbReference>
<dbReference type="Gene3D" id="3.30.1330.230">
    <property type="match status" value="1"/>
</dbReference>
<reference evidence="2 3" key="1">
    <citation type="submission" date="2021-02" db="EMBL/GenBank/DDBJ databases">
        <title>Niveibacterium changnyeongensis HC41.</title>
        <authorList>
            <person name="Kang M."/>
        </authorList>
    </citation>
    <scope>NUCLEOTIDE SEQUENCE [LARGE SCALE GENOMIC DNA]</scope>
    <source>
        <strain evidence="2 3">HC41</strain>
    </source>
</reference>
<evidence type="ECO:0000259" key="1">
    <source>
        <dbReference type="PROSITE" id="PS51664"/>
    </source>
</evidence>
<evidence type="ECO:0000313" key="3">
    <source>
        <dbReference type="Proteomes" id="UP000663570"/>
    </source>
</evidence>